<gene>
    <name evidence="1" type="ORF">EZ428_04485</name>
</gene>
<dbReference type="AlphaFoldDB" id="A0A4R0N3V0"/>
<sequence length="99" mass="11694">MAKNFLIVLVLFLAFGCKKYSDDDTTLYKWNRDLYRARVHNDNPAMFYSKDPKISGNPDAIFLSSDYVILTEYRKDKQQDSIYKASGRMQVYKYEKVDN</sequence>
<protein>
    <submittedName>
        <fullName evidence="1">Uncharacterized protein</fullName>
    </submittedName>
</protein>
<dbReference type="OrthoDB" id="769172at2"/>
<proteinExistence type="predicted"/>
<evidence type="ECO:0000313" key="2">
    <source>
        <dbReference type="Proteomes" id="UP000292884"/>
    </source>
</evidence>
<accession>A0A4R0N3V0</accession>
<reference evidence="1 2" key="1">
    <citation type="submission" date="2019-02" db="EMBL/GenBank/DDBJ databases">
        <title>Pedobacter sp. RP-1-13 sp. nov., isolated from Arctic soil.</title>
        <authorList>
            <person name="Dahal R.H."/>
        </authorList>
    </citation>
    <scope>NUCLEOTIDE SEQUENCE [LARGE SCALE GENOMIC DNA]</scope>
    <source>
        <strain evidence="1 2">RP-1-13</strain>
    </source>
</reference>
<keyword evidence="2" id="KW-1185">Reference proteome</keyword>
<dbReference type="RefSeq" id="WP_131551900.1">
    <property type="nucleotide sequence ID" value="NZ_SJSK01000001.1"/>
</dbReference>
<dbReference type="PROSITE" id="PS51257">
    <property type="entry name" value="PROKAR_LIPOPROTEIN"/>
    <property type="match status" value="1"/>
</dbReference>
<dbReference type="EMBL" id="SJSK01000001">
    <property type="protein sequence ID" value="TCC94037.1"/>
    <property type="molecule type" value="Genomic_DNA"/>
</dbReference>
<evidence type="ECO:0000313" key="1">
    <source>
        <dbReference type="EMBL" id="TCC94037.1"/>
    </source>
</evidence>
<organism evidence="1 2">
    <name type="scientific">Pedobacter frigiditerrae</name>
    <dbReference type="NCBI Taxonomy" id="2530452"/>
    <lineage>
        <taxon>Bacteria</taxon>
        <taxon>Pseudomonadati</taxon>
        <taxon>Bacteroidota</taxon>
        <taxon>Sphingobacteriia</taxon>
        <taxon>Sphingobacteriales</taxon>
        <taxon>Sphingobacteriaceae</taxon>
        <taxon>Pedobacter</taxon>
    </lineage>
</organism>
<comment type="caution">
    <text evidence="1">The sequence shown here is derived from an EMBL/GenBank/DDBJ whole genome shotgun (WGS) entry which is preliminary data.</text>
</comment>
<dbReference type="Proteomes" id="UP000292884">
    <property type="component" value="Unassembled WGS sequence"/>
</dbReference>
<name>A0A4R0N3V0_9SPHI</name>